<reference evidence="2" key="2">
    <citation type="journal article" date="2021" name="PeerJ">
        <title>Extensive microbial diversity within the chicken gut microbiome revealed by metagenomics and culture.</title>
        <authorList>
            <person name="Gilroy R."/>
            <person name="Ravi A."/>
            <person name="Getino M."/>
            <person name="Pursley I."/>
            <person name="Horton D.L."/>
            <person name="Alikhan N.F."/>
            <person name="Baker D."/>
            <person name="Gharbi K."/>
            <person name="Hall N."/>
            <person name="Watson M."/>
            <person name="Adriaenssens E.M."/>
            <person name="Foster-Nyarko E."/>
            <person name="Jarju S."/>
            <person name="Secka A."/>
            <person name="Antonio M."/>
            <person name="Oren A."/>
            <person name="Chaudhuri R.R."/>
            <person name="La Ragione R."/>
            <person name="Hildebrand F."/>
            <person name="Pallen M.J."/>
        </authorList>
    </citation>
    <scope>NUCLEOTIDE SEQUENCE</scope>
    <source>
        <strain evidence="2">CHK187-14744</strain>
    </source>
</reference>
<name>A0A9D1HH17_9FIRM</name>
<organism evidence="2 3">
    <name type="scientific">Candidatus Onthocola gallistercoris</name>
    <dbReference type="NCBI Taxonomy" id="2840876"/>
    <lineage>
        <taxon>Bacteria</taxon>
        <taxon>Bacillati</taxon>
        <taxon>Bacillota</taxon>
        <taxon>Bacilli</taxon>
        <taxon>Candidatus Onthocola</taxon>
    </lineage>
</organism>
<proteinExistence type="predicted"/>
<evidence type="ECO:0000313" key="2">
    <source>
        <dbReference type="EMBL" id="HIU02445.1"/>
    </source>
</evidence>
<evidence type="ECO:0000259" key="1">
    <source>
        <dbReference type="Pfam" id="PF02965"/>
    </source>
</evidence>
<dbReference type="PIRSF" id="PIRSF037984">
    <property type="entry name" value="Met_synth_TM0269_prd"/>
    <property type="match status" value="1"/>
</dbReference>
<gene>
    <name evidence="2" type="ORF">IAB63_04255</name>
</gene>
<dbReference type="EMBL" id="DVLT01000031">
    <property type="protein sequence ID" value="HIU02445.1"/>
    <property type="molecule type" value="Genomic_DNA"/>
</dbReference>
<dbReference type="InterPro" id="IPR037010">
    <property type="entry name" value="VitB12-dep_Met_synth_activ_sf"/>
</dbReference>
<dbReference type="Pfam" id="PF02965">
    <property type="entry name" value="Met_synt_B12"/>
    <property type="match status" value="1"/>
</dbReference>
<protein>
    <submittedName>
        <fullName evidence="2">Methionine synthase</fullName>
    </submittedName>
</protein>
<reference evidence="2" key="1">
    <citation type="submission" date="2020-10" db="EMBL/GenBank/DDBJ databases">
        <authorList>
            <person name="Gilroy R."/>
        </authorList>
    </citation>
    <scope>NUCLEOTIDE SEQUENCE</scope>
    <source>
        <strain evidence="2">CHK187-14744</strain>
    </source>
</reference>
<sequence>MLELLNKNEILRYLGYRQNGLNQRIEELLERCMDETRRICQGKYIYRRFPVVFTDQGVEIPGTGICMTGKDIRDHLESCRDVYLLCATAGVELDKRIRRWMITEPDAGVVLDACGIQAVEQIADMAEREIEKAVQAEGKNITWRFSPGYGDMPLELQRDFIRVLDTYRKIGVSLSESFLMIPSKSVTAVIGVADTARDKRKNKCDHCNNRDNCSFRKRGTIC</sequence>
<dbReference type="GO" id="GO:0008705">
    <property type="term" value="F:methionine synthase activity"/>
    <property type="evidence" value="ECO:0007669"/>
    <property type="project" value="InterPro"/>
</dbReference>
<dbReference type="SUPFAM" id="SSF56507">
    <property type="entry name" value="Methionine synthase activation domain-like"/>
    <property type="match status" value="1"/>
</dbReference>
<evidence type="ECO:0000313" key="3">
    <source>
        <dbReference type="Proteomes" id="UP000824164"/>
    </source>
</evidence>
<dbReference type="AlphaFoldDB" id="A0A9D1HH17"/>
<dbReference type="InterPro" id="IPR004223">
    <property type="entry name" value="VitB12-dep_Met_synth_activ_dom"/>
</dbReference>
<dbReference type="Proteomes" id="UP000824164">
    <property type="component" value="Unassembled WGS sequence"/>
</dbReference>
<accession>A0A9D1HH17</accession>
<dbReference type="Gene3D" id="3.40.109.40">
    <property type="match status" value="1"/>
</dbReference>
<feature type="domain" description="AdoMet activation" evidence="1">
    <location>
        <begin position="141"/>
        <end position="197"/>
    </location>
</feature>
<comment type="caution">
    <text evidence="2">The sequence shown here is derived from an EMBL/GenBank/DDBJ whole genome shotgun (WGS) entry which is preliminary data.</text>
</comment>
<dbReference type="InterPro" id="IPR017342">
    <property type="entry name" value="S-AdoMet-dep_Met_synth_prd"/>
</dbReference>